<protein>
    <submittedName>
        <fullName evidence="8">Na(+)/H(+) antiporter subunit E</fullName>
    </submittedName>
</protein>
<evidence type="ECO:0000313" key="9">
    <source>
        <dbReference type="Proteomes" id="UP001055101"/>
    </source>
</evidence>
<dbReference type="PIRSF" id="PIRSF019239">
    <property type="entry name" value="MrpE"/>
    <property type="match status" value="1"/>
</dbReference>
<keyword evidence="5 7" id="KW-1133">Transmembrane helix</keyword>
<dbReference type="PANTHER" id="PTHR34584">
    <property type="entry name" value="NA(+)/H(+) ANTIPORTER SUBUNIT E1"/>
    <property type="match status" value="1"/>
</dbReference>
<evidence type="ECO:0000256" key="1">
    <source>
        <dbReference type="ARBA" id="ARBA00004651"/>
    </source>
</evidence>
<keyword evidence="6 7" id="KW-0472">Membrane</keyword>
<comment type="similarity">
    <text evidence="2">Belongs to the CPA3 antiporters (TC 2.A.63) subunit E family.</text>
</comment>
<dbReference type="InterPro" id="IPR002758">
    <property type="entry name" value="Cation_antiport_E"/>
</dbReference>
<keyword evidence="4 7" id="KW-0812">Transmembrane</keyword>
<dbReference type="PANTHER" id="PTHR34584:SF1">
    <property type="entry name" value="NA(+)_H(+) ANTIPORTER SUBUNIT E1"/>
    <property type="match status" value="1"/>
</dbReference>
<dbReference type="RefSeq" id="WP_147813468.1">
    <property type="nucleotide sequence ID" value="NZ_BPRA01000003.1"/>
</dbReference>
<feature type="transmembrane region" description="Helical" evidence="7">
    <location>
        <begin position="105"/>
        <end position="125"/>
    </location>
</feature>
<reference evidence="8" key="1">
    <citation type="journal article" date="2021" name="Front. Microbiol.">
        <title>Comprehensive Comparative Genomics and Phenotyping of Methylobacterium Species.</title>
        <authorList>
            <person name="Alessa O."/>
            <person name="Ogura Y."/>
            <person name="Fujitani Y."/>
            <person name="Takami H."/>
            <person name="Hayashi T."/>
            <person name="Sahin N."/>
            <person name="Tani A."/>
        </authorList>
    </citation>
    <scope>NUCLEOTIDE SEQUENCE</scope>
    <source>
        <strain evidence="8">DSM 23674</strain>
    </source>
</reference>
<evidence type="ECO:0000256" key="3">
    <source>
        <dbReference type="ARBA" id="ARBA00022475"/>
    </source>
</evidence>
<dbReference type="Pfam" id="PF01899">
    <property type="entry name" value="MNHE"/>
    <property type="match status" value="1"/>
</dbReference>
<sequence>MRRILPHPLLSLGLAVTWLLLNAPVTPATALSAVLVGLVVPSVMRTLEPEAVHVRAPGTILKLAVLVLYDVLRSNRDVAKVILGLRRGDRRAGFVSIPLDLRSRYGLAVLSIIVTATPGTLWIQYDSHTGHLLLHVLDLVDGDEWVRRIKDRYERPLMEVFS</sequence>
<evidence type="ECO:0000256" key="2">
    <source>
        <dbReference type="ARBA" id="ARBA00006228"/>
    </source>
</evidence>
<keyword evidence="3" id="KW-1003">Cell membrane</keyword>
<accession>A0ABQ4TJK5</accession>
<dbReference type="NCBIfam" id="NF006520">
    <property type="entry name" value="PRK08965.1-4"/>
    <property type="match status" value="1"/>
</dbReference>
<reference evidence="8" key="2">
    <citation type="submission" date="2021-08" db="EMBL/GenBank/DDBJ databases">
        <authorList>
            <person name="Tani A."/>
            <person name="Ola A."/>
            <person name="Ogura Y."/>
            <person name="Katsura K."/>
            <person name="Hayashi T."/>
        </authorList>
    </citation>
    <scope>NUCLEOTIDE SEQUENCE</scope>
    <source>
        <strain evidence="8">DSM 23674</strain>
    </source>
</reference>
<comment type="subcellular location">
    <subcellularLocation>
        <location evidence="1">Cell membrane</location>
        <topology evidence="1">Multi-pass membrane protein</topology>
    </subcellularLocation>
</comment>
<evidence type="ECO:0000256" key="6">
    <source>
        <dbReference type="ARBA" id="ARBA00023136"/>
    </source>
</evidence>
<evidence type="ECO:0000313" key="8">
    <source>
        <dbReference type="EMBL" id="GJE54232.1"/>
    </source>
</evidence>
<name>A0ABQ4TJK5_9HYPH</name>
<proteinExistence type="inferred from homology"/>
<evidence type="ECO:0000256" key="7">
    <source>
        <dbReference type="SAM" id="Phobius"/>
    </source>
</evidence>
<dbReference type="EMBL" id="BPRA01000003">
    <property type="protein sequence ID" value="GJE54232.1"/>
    <property type="molecule type" value="Genomic_DNA"/>
</dbReference>
<evidence type="ECO:0000256" key="5">
    <source>
        <dbReference type="ARBA" id="ARBA00022989"/>
    </source>
</evidence>
<keyword evidence="9" id="KW-1185">Reference proteome</keyword>
<comment type="caution">
    <text evidence="8">The sequence shown here is derived from an EMBL/GenBank/DDBJ whole genome shotgun (WGS) entry which is preliminary data.</text>
</comment>
<organism evidence="8 9">
    <name type="scientific">Methylobacterium thuringiense</name>
    <dbReference type="NCBI Taxonomy" id="1003091"/>
    <lineage>
        <taxon>Bacteria</taxon>
        <taxon>Pseudomonadati</taxon>
        <taxon>Pseudomonadota</taxon>
        <taxon>Alphaproteobacteria</taxon>
        <taxon>Hyphomicrobiales</taxon>
        <taxon>Methylobacteriaceae</taxon>
        <taxon>Methylobacterium</taxon>
    </lineage>
</organism>
<evidence type="ECO:0000256" key="4">
    <source>
        <dbReference type="ARBA" id="ARBA00022692"/>
    </source>
</evidence>
<dbReference type="Proteomes" id="UP001055101">
    <property type="component" value="Unassembled WGS sequence"/>
</dbReference>
<gene>
    <name evidence="8" type="primary">mrpE</name>
    <name evidence="8" type="ORF">EKPJFOCH_0706</name>
</gene>